<dbReference type="OMA" id="ELAMDCT"/>
<reference evidence="6 7" key="1">
    <citation type="journal article" date="2020" name="Cell">
        <title>Large-Scale Comparative Analyses of Tick Genomes Elucidate Their Genetic Diversity and Vector Capacities.</title>
        <authorList>
            <consortium name="Tick Genome and Microbiome Consortium (TIGMIC)"/>
            <person name="Jia N."/>
            <person name="Wang J."/>
            <person name="Shi W."/>
            <person name="Du L."/>
            <person name="Sun Y."/>
            <person name="Zhan W."/>
            <person name="Jiang J.F."/>
            <person name="Wang Q."/>
            <person name="Zhang B."/>
            <person name="Ji P."/>
            <person name="Bell-Sakyi L."/>
            <person name="Cui X.M."/>
            <person name="Yuan T.T."/>
            <person name="Jiang B.G."/>
            <person name="Yang W.F."/>
            <person name="Lam T.T."/>
            <person name="Chang Q.C."/>
            <person name="Ding S.J."/>
            <person name="Wang X.J."/>
            <person name="Zhu J.G."/>
            <person name="Ruan X.D."/>
            <person name="Zhao L."/>
            <person name="Wei J.T."/>
            <person name="Ye R.Z."/>
            <person name="Que T.C."/>
            <person name="Du C.H."/>
            <person name="Zhou Y.H."/>
            <person name="Cheng J.X."/>
            <person name="Dai P.F."/>
            <person name="Guo W.B."/>
            <person name="Han X.H."/>
            <person name="Huang E.J."/>
            <person name="Li L.F."/>
            <person name="Wei W."/>
            <person name="Gao Y.C."/>
            <person name="Liu J.Z."/>
            <person name="Shao H.Z."/>
            <person name="Wang X."/>
            <person name="Wang C.C."/>
            <person name="Yang T.C."/>
            <person name="Huo Q.B."/>
            <person name="Li W."/>
            <person name="Chen H.Y."/>
            <person name="Chen S.E."/>
            <person name="Zhou L.G."/>
            <person name="Ni X.B."/>
            <person name="Tian J.H."/>
            <person name="Sheng Y."/>
            <person name="Liu T."/>
            <person name="Pan Y.S."/>
            <person name="Xia L.Y."/>
            <person name="Li J."/>
            <person name="Zhao F."/>
            <person name="Cao W.C."/>
        </authorList>
    </citation>
    <scope>NUCLEOTIDE SEQUENCE [LARGE SCALE GENOMIC DNA]</scope>
    <source>
        <strain evidence="6">HaeL-2018</strain>
    </source>
</reference>
<feature type="domain" description="Cullin family profile" evidence="5">
    <location>
        <begin position="1"/>
        <end position="196"/>
    </location>
</feature>
<dbReference type="Pfam" id="PF00888">
    <property type="entry name" value="Cullin"/>
    <property type="match status" value="1"/>
</dbReference>
<comment type="caution">
    <text evidence="6">The sequence shown here is derived from an EMBL/GenBank/DDBJ whole genome shotgun (WGS) entry which is preliminary data.</text>
</comment>
<evidence type="ECO:0000256" key="3">
    <source>
        <dbReference type="PROSITE-ProRule" id="PRU00330"/>
    </source>
</evidence>
<organism evidence="6 7">
    <name type="scientific">Haemaphysalis longicornis</name>
    <name type="common">Bush tick</name>
    <dbReference type="NCBI Taxonomy" id="44386"/>
    <lineage>
        <taxon>Eukaryota</taxon>
        <taxon>Metazoa</taxon>
        <taxon>Ecdysozoa</taxon>
        <taxon>Arthropoda</taxon>
        <taxon>Chelicerata</taxon>
        <taxon>Arachnida</taxon>
        <taxon>Acari</taxon>
        <taxon>Parasitiformes</taxon>
        <taxon>Ixodida</taxon>
        <taxon>Ixodoidea</taxon>
        <taxon>Ixodidae</taxon>
        <taxon>Haemaphysalinae</taxon>
        <taxon>Haemaphysalis</taxon>
    </lineage>
</organism>
<accession>A0A9J6FTC9</accession>
<dbReference type="FunFam" id="1.10.10.10:FF:000014">
    <property type="entry name" value="Cullin 1"/>
    <property type="match status" value="1"/>
</dbReference>
<evidence type="ECO:0000313" key="6">
    <source>
        <dbReference type="EMBL" id="KAH9366381.1"/>
    </source>
</evidence>
<name>A0A9J6FTC9_HAELO</name>
<dbReference type="SMART" id="SM00884">
    <property type="entry name" value="Cullin_Nedd8"/>
    <property type="match status" value="1"/>
</dbReference>
<keyword evidence="2" id="KW-0832">Ubl conjugation</keyword>
<dbReference type="SMART" id="SM00182">
    <property type="entry name" value="CULLIN"/>
    <property type="match status" value="1"/>
</dbReference>
<dbReference type="FunFam" id="1.10.10.10:FF:000161">
    <property type="entry name" value="Cullin 1"/>
    <property type="match status" value="1"/>
</dbReference>
<comment type="similarity">
    <text evidence="3 4">Belongs to the cullin family.</text>
</comment>
<dbReference type="Pfam" id="PF10557">
    <property type="entry name" value="Cullin_Nedd8"/>
    <property type="match status" value="1"/>
</dbReference>
<dbReference type="InterPro" id="IPR001373">
    <property type="entry name" value="Cullin_N"/>
</dbReference>
<protein>
    <recommendedName>
        <fullName evidence="5">Cullin family profile domain-containing protein</fullName>
    </recommendedName>
</protein>
<dbReference type="InterPro" id="IPR036388">
    <property type="entry name" value="WH-like_DNA-bd_sf"/>
</dbReference>
<dbReference type="InterPro" id="IPR045093">
    <property type="entry name" value="Cullin"/>
</dbReference>
<dbReference type="OrthoDB" id="6420974at2759"/>
<dbReference type="Pfam" id="PF26557">
    <property type="entry name" value="Cullin_AB"/>
    <property type="match status" value="1"/>
</dbReference>
<sequence length="346" mass="39654">MILFKYLGDKDVFQTVFAKLHAKRLVNETYISDYAEKCMISKMKQACSMEYTLRLERLCKDASISKDLNAEFKIYAESIAERVKLDFRAVVMTSASWPFKEKSTCGIPADLQHSAELFFAFYCGKHKDRTLTWFHDVSWGELAMDCTTTTYTLRASMFQMAVLLQFNSELNFTVQQLHESTGIAMDTLLMVLHSLLKFRLLVRVEERSGGTSTQAALRLEPDTLLCVNDQYCNKKVHVNINVPLKAEVQAQQESTNKSALECRRMCIQATIVRIMKARKSLKHEELVAEVLSQLSLRFQPDVLMIKAGIDVLLDKEYIERAQEEPDVYNYVALNSVPNHLTAKFLL</sequence>
<dbReference type="Proteomes" id="UP000821853">
    <property type="component" value="Chromosome 2"/>
</dbReference>
<keyword evidence="1" id="KW-1017">Isopeptide bond</keyword>
<dbReference type="InterPro" id="IPR036390">
    <property type="entry name" value="WH_DNA-bd_sf"/>
</dbReference>
<evidence type="ECO:0000256" key="4">
    <source>
        <dbReference type="RuleBase" id="RU003829"/>
    </source>
</evidence>
<dbReference type="SUPFAM" id="SSF75632">
    <property type="entry name" value="Cullin homology domain"/>
    <property type="match status" value="1"/>
</dbReference>
<dbReference type="InterPro" id="IPR036317">
    <property type="entry name" value="Cullin_homology_sf"/>
</dbReference>
<dbReference type="PROSITE" id="PS01256">
    <property type="entry name" value="CULLIN_1"/>
    <property type="match status" value="1"/>
</dbReference>
<dbReference type="GO" id="GO:0031625">
    <property type="term" value="F:ubiquitin protein ligase binding"/>
    <property type="evidence" value="ECO:0007669"/>
    <property type="project" value="InterPro"/>
</dbReference>
<proteinExistence type="inferred from homology"/>
<dbReference type="PROSITE" id="PS50069">
    <property type="entry name" value="CULLIN_2"/>
    <property type="match status" value="1"/>
</dbReference>
<dbReference type="Gene3D" id="1.10.10.10">
    <property type="entry name" value="Winged helix-like DNA-binding domain superfamily/Winged helix DNA-binding domain"/>
    <property type="match status" value="2"/>
</dbReference>
<dbReference type="Gene3D" id="1.20.1310.10">
    <property type="entry name" value="Cullin Repeats"/>
    <property type="match status" value="1"/>
</dbReference>
<evidence type="ECO:0000256" key="2">
    <source>
        <dbReference type="ARBA" id="ARBA00022843"/>
    </source>
</evidence>
<dbReference type="InterPro" id="IPR059120">
    <property type="entry name" value="Cullin-like_AB"/>
</dbReference>
<dbReference type="GO" id="GO:0031461">
    <property type="term" value="C:cullin-RING ubiquitin ligase complex"/>
    <property type="evidence" value="ECO:0007669"/>
    <property type="project" value="InterPro"/>
</dbReference>
<dbReference type="Gene3D" id="4.10.1030.10">
    <property type="entry name" value="Ring Box Chain A, domain 5"/>
    <property type="match status" value="1"/>
</dbReference>
<dbReference type="InterPro" id="IPR016157">
    <property type="entry name" value="Cullin_CS"/>
</dbReference>
<dbReference type="SUPFAM" id="SSF46785">
    <property type="entry name" value="Winged helix' DNA-binding domain"/>
    <property type="match status" value="1"/>
</dbReference>
<dbReference type="PANTHER" id="PTHR11932">
    <property type="entry name" value="CULLIN"/>
    <property type="match status" value="1"/>
</dbReference>
<keyword evidence="7" id="KW-1185">Reference proteome</keyword>
<dbReference type="VEuPathDB" id="VectorBase:HLOH_061575"/>
<evidence type="ECO:0000256" key="1">
    <source>
        <dbReference type="ARBA" id="ARBA00022499"/>
    </source>
</evidence>
<dbReference type="GO" id="GO:0006511">
    <property type="term" value="P:ubiquitin-dependent protein catabolic process"/>
    <property type="evidence" value="ECO:0007669"/>
    <property type="project" value="InterPro"/>
</dbReference>
<dbReference type="InterPro" id="IPR019559">
    <property type="entry name" value="Cullin_neddylation_domain"/>
</dbReference>
<dbReference type="InterPro" id="IPR016158">
    <property type="entry name" value="Cullin_homology"/>
</dbReference>
<dbReference type="EMBL" id="JABSTR010000004">
    <property type="protein sequence ID" value="KAH9366381.1"/>
    <property type="molecule type" value="Genomic_DNA"/>
</dbReference>
<gene>
    <name evidence="6" type="ORF">HPB48_018142</name>
</gene>
<dbReference type="AlphaFoldDB" id="A0A9J6FTC9"/>
<evidence type="ECO:0000313" key="7">
    <source>
        <dbReference type="Proteomes" id="UP000821853"/>
    </source>
</evidence>
<evidence type="ECO:0000259" key="5">
    <source>
        <dbReference type="PROSITE" id="PS50069"/>
    </source>
</evidence>